<evidence type="ECO:0000256" key="1">
    <source>
        <dbReference type="ARBA" id="ARBA00023125"/>
    </source>
</evidence>
<dbReference type="InterPro" id="IPR023772">
    <property type="entry name" value="DNA-bd_HTH_TetR-type_CS"/>
</dbReference>
<dbReference type="PRINTS" id="PR00455">
    <property type="entry name" value="HTHTETR"/>
</dbReference>
<dbReference type="InterPro" id="IPR054422">
    <property type="entry name" value="TetR-like_HI_0893_C"/>
</dbReference>
<organism evidence="4 5">
    <name type="scientific">Metabacillus flavus</name>
    <dbReference type="NCBI Taxonomy" id="2823519"/>
    <lineage>
        <taxon>Bacteria</taxon>
        <taxon>Bacillati</taxon>
        <taxon>Bacillota</taxon>
        <taxon>Bacilli</taxon>
        <taxon>Bacillales</taxon>
        <taxon>Bacillaceae</taxon>
        <taxon>Metabacillus</taxon>
    </lineage>
</organism>
<dbReference type="InterPro" id="IPR036271">
    <property type="entry name" value="Tet_transcr_reg_TetR-rel_C_sf"/>
</dbReference>
<dbReference type="InterPro" id="IPR001647">
    <property type="entry name" value="HTH_TetR"/>
</dbReference>
<feature type="domain" description="HTH tetR-type" evidence="3">
    <location>
        <begin position="5"/>
        <end position="65"/>
    </location>
</feature>
<dbReference type="SUPFAM" id="SSF46689">
    <property type="entry name" value="Homeodomain-like"/>
    <property type="match status" value="1"/>
</dbReference>
<dbReference type="PANTHER" id="PTHR30055:SF207">
    <property type="entry name" value="HTH-TYPE TRANSCRIPTIONAL REPRESSOR FATR"/>
    <property type="match status" value="1"/>
</dbReference>
<dbReference type="Pfam" id="PF22604">
    <property type="entry name" value="TetR_HI_0893_C"/>
    <property type="match status" value="1"/>
</dbReference>
<accession>A0ABS5LAB3</accession>
<gene>
    <name evidence="4" type="ORF">J9317_02585</name>
</gene>
<keyword evidence="5" id="KW-1185">Reference proteome</keyword>
<name>A0ABS5LAB3_9BACI</name>
<dbReference type="Pfam" id="PF00440">
    <property type="entry name" value="TetR_N"/>
    <property type="match status" value="1"/>
</dbReference>
<feature type="DNA-binding region" description="H-T-H motif" evidence="2">
    <location>
        <begin position="28"/>
        <end position="47"/>
    </location>
</feature>
<evidence type="ECO:0000256" key="2">
    <source>
        <dbReference type="PROSITE-ProRule" id="PRU00335"/>
    </source>
</evidence>
<keyword evidence="1 2" id="KW-0238">DNA-binding</keyword>
<evidence type="ECO:0000313" key="5">
    <source>
        <dbReference type="Proteomes" id="UP000682403"/>
    </source>
</evidence>
<dbReference type="InterPro" id="IPR009057">
    <property type="entry name" value="Homeodomain-like_sf"/>
</dbReference>
<dbReference type="Gene3D" id="1.10.357.10">
    <property type="entry name" value="Tetracycline Repressor, domain 2"/>
    <property type="match status" value="1"/>
</dbReference>
<protein>
    <submittedName>
        <fullName evidence="4">TetR/AcrR family transcriptional regulator</fullName>
    </submittedName>
</protein>
<reference evidence="4 5" key="1">
    <citation type="submission" date="2021-04" db="EMBL/GenBank/DDBJ databases">
        <title>Metabacillus sp. strain KIGAM252 whole genome sequence.</title>
        <authorList>
            <person name="Seo M.-J."/>
            <person name="Cho E.-S."/>
            <person name="Hwang C.Y."/>
            <person name="Yoon D.J."/>
        </authorList>
    </citation>
    <scope>NUCLEOTIDE SEQUENCE [LARGE SCALE GENOMIC DNA]</scope>
    <source>
        <strain evidence="4 5">KIGAM252</strain>
    </source>
</reference>
<dbReference type="PROSITE" id="PS50977">
    <property type="entry name" value="HTH_TETR_2"/>
    <property type="match status" value="1"/>
</dbReference>
<dbReference type="PROSITE" id="PS01081">
    <property type="entry name" value="HTH_TETR_1"/>
    <property type="match status" value="1"/>
</dbReference>
<evidence type="ECO:0000259" key="3">
    <source>
        <dbReference type="PROSITE" id="PS50977"/>
    </source>
</evidence>
<proteinExistence type="predicted"/>
<sequence>MGQTEGKHGSILRATLELISEHGFHGTSMSKVAKRAGVSAGIIYHYFSNKDELINELYIGVKRNFSEMIIKRLDESQSLRKQIRELVKSTIEVSVRRPEEMLFMEQFLQSPYNRPQIQETVNTYYEPIMNVFKKAKQEQIIKPLPDPVIFALTLDVAVSLAKQHDAGTLQMDDVLIEKVTEACWEAIRQ</sequence>
<evidence type="ECO:0000313" key="4">
    <source>
        <dbReference type="EMBL" id="MBS2967659.1"/>
    </source>
</evidence>
<dbReference type="SUPFAM" id="SSF48498">
    <property type="entry name" value="Tetracyclin repressor-like, C-terminal domain"/>
    <property type="match status" value="1"/>
</dbReference>
<dbReference type="PANTHER" id="PTHR30055">
    <property type="entry name" value="HTH-TYPE TRANSCRIPTIONAL REGULATOR RUTR"/>
    <property type="match status" value="1"/>
</dbReference>
<dbReference type="RefSeq" id="WP_211556276.1">
    <property type="nucleotide sequence ID" value="NZ_JAGVRK010000001.1"/>
</dbReference>
<comment type="caution">
    <text evidence="4">The sequence shown here is derived from an EMBL/GenBank/DDBJ whole genome shotgun (WGS) entry which is preliminary data.</text>
</comment>
<dbReference type="Proteomes" id="UP000682403">
    <property type="component" value="Unassembled WGS sequence"/>
</dbReference>
<dbReference type="InterPro" id="IPR050109">
    <property type="entry name" value="HTH-type_TetR-like_transc_reg"/>
</dbReference>
<dbReference type="EMBL" id="JAGVRK010000001">
    <property type="protein sequence ID" value="MBS2967659.1"/>
    <property type="molecule type" value="Genomic_DNA"/>
</dbReference>